<dbReference type="EMBL" id="QEFC01002713">
    <property type="protein sequence ID" value="KAE9451455.1"/>
    <property type="molecule type" value="Genomic_DNA"/>
</dbReference>
<protein>
    <recommendedName>
        <fullName evidence="6">WAT1-related protein</fullName>
    </recommendedName>
</protein>
<evidence type="ECO:0000256" key="4">
    <source>
        <dbReference type="ARBA" id="ARBA00022989"/>
    </source>
</evidence>
<sequence>MLGSMQGTMLTFILEKGNTSIWALNWDTKLLAAIYGGIICSGVSYYISGVLMKERGPVFVSAFNPLTMVIVAILSSFILAEQIFVGRLLGAIVIVIGLYLVIWGKSKDHEDLSKLDIDQKAITNGDDNTETDQASVHGSIKDIELYC</sequence>
<feature type="domain" description="EamA" evidence="7">
    <location>
        <begin position="25"/>
        <end position="102"/>
    </location>
</feature>
<comment type="caution">
    <text evidence="6">Lacks conserved residue(s) required for the propagation of feature annotation.</text>
</comment>
<feature type="non-terminal residue" evidence="8">
    <location>
        <position position="1"/>
    </location>
</feature>
<dbReference type="SUPFAM" id="SSF103481">
    <property type="entry name" value="Multidrug resistance efflux transporter EmrE"/>
    <property type="match status" value="1"/>
</dbReference>
<dbReference type="PANTHER" id="PTHR31218">
    <property type="entry name" value="WAT1-RELATED PROTEIN"/>
    <property type="match status" value="1"/>
</dbReference>
<evidence type="ECO:0000256" key="1">
    <source>
        <dbReference type="ARBA" id="ARBA00004141"/>
    </source>
</evidence>
<name>A0A6A4L158_9ERIC</name>
<dbReference type="GO" id="GO:0016020">
    <property type="term" value="C:membrane"/>
    <property type="evidence" value="ECO:0007669"/>
    <property type="project" value="UniProtKB-SubCell"/>
</dbReference>
<organism evidence="8 9">
    <name type="scientific">Rhododendron williamsianum</name>
    <dbReference type="NCBI Taxonomy" id="262921"/>
    <lineage>
        <taxon>Eukaryota</taxon>
        <taxon>Viridiplantae</taxon>
        <taxon>Streptophyta</taxon>
        <taxon>Embryophyta</taxon>
        <taxon>Tracheophyta</taxon>
        <taxon>Spermatophyta</taxon>
        <taxon>Magnoliopsida</taxon>
        <taxon>eudicotyledons</taxon>
        <taxon>Gunneridae</taxon>
        <taxon>Pentapetalae</taxon>
        <taxon>asterids</taxon>
        <taxon>Ericales</taxon>
        <taxon>Ericaceae</taxon>
        <taxon>Ericoideae</taxon>
        <taxon>Rhodoreae</taxon>
        <taxon>Rhododendron</taxon>
    </lineage>
</organism>
<dbReference type="GO" id="GO:0022857">
    <property type="term" value="F:transmembrane transporter activity"/>
    <property type="evidence" value="ECO:0007669"/>
    <property type="project" value="InterPro"/>
</dbReference>
<comment type="caution">
    <text evidence="8">The sequence shown here is derived from an EMBL/GenBank/DDBJ whole genome shotgun (WGS) entry which is preliminary data.</text>
</comment>
<dbReference type="AlphaFoldDB" id="A0A6A4L158"/>
<keyword evidence="4 6" id="KW-1133">Transmembrane helix</keyword>
<dbReference type="InterPro" id="IPR030184">
    <property type="entry name" value="WAT1-related"/>
</dbReference>
<gene>
    <name evidence="8" type="ORF">C3L33_16703</name>
</gene>
<evidence type="ECO:0000259" key="7">
    <source>
        <dbReference type="Pfam" id="PF00892"/>
    </source>
</evidence>
<feature type="transmembrane region" description="Helical" evidence="6">
    <location>
        <begin position="84"/>
        <end position="104"/>
    </location>
</feature>
<evidence type="ECO:0000256" key="2">
    <source>
        <dbReference type="ARBA" id="ARBA00007635"/>
    </source>
</evidence>
<evidence type="ECO:0000256" key="5">
    <source>
        <dbReference type="ARBA" id="ARBA00023136"/>
    </source>
</evidence>
<dbReference type="Gene3D" id="1.10.3730.20">
    <property type="match status" value="1"/>
</dbReference>
<dbReference type="InterPro" id="IPR000620">
    <property type="entry name" value="EamA_dom"/>
</dbReference>
<feature type="transmembrane region" description="Helical" evidence="6">
    <location>
        <begin position="30"/>
        <end position="51"/>
    </location>
</feature>
<keyword evidence="5 6" id="KW-0472">Membrane</keyword>
<evidence type="ECO:0000256" key="3">
    <source>
        <dbReference type="ARBA" id="ARBA00022692"/>
    </source>
</evidence>
<keyword evidence="3 6" id="KW-0812">Transmembrane</keyword>
<proteinExistence type="inferred from homology"/>
<reference evidence="8 9" key="1">
    <citation type="journal article" date="2019" name="Genome Biol. Evol.">
        <title>The Rhododendron genome and chromosomal organization provide insight into shared whole-genome duplications across the heath family (Ericaceae).</title>
        <authorList>
            <person name="Soza V.L."/>
            <person name="Lindsley D."/>
            <person name="Waalkes A."/>
            <person name="Ramage E."/>
            <person name="Patwardhan R.P."/>
            <person name="Burton J.N."/>
            <person name="Adey A."/>
            <person name="Kumar A."/>
            <person name="Qiu R."/>
            <person name="Shendure J."/>
            <person name="Hall B."/>
        </authorList>
    </citation>
    <scope>NUCLEOTIDE SEQUENCE [LARGE SCALE GENOMIC DNA]</scope>
    <source>
        <strain evidence="8">RSF 1966-606</strain>
    </source>
</reference>
<dbReference type="OrthoDB" id="1728340at2759"/>
<comment type="similarity">
    <text evidence="2 6">Belongs to the drug/metabolite transporter (DMT) superfamily. Plant drug/metabolite exporter (P-DME) (TC 2.A.7.4) family.</text>
</comment>
<comment type="subcellular location">
    <subcellularLocation>
        <location evidence="1 6">Membrane</location>
        <topology evidence="1 6">Multi-pass membrane protein</topology>
    </subcellularLocation>
</comment>
<evidence type="ECO:0000256" key="6">
    <source>
        <dbReference type="RuleBase" id="RU363077"/>
    </source>
</evidence>
<dbReference type="InterPro" id="IPR037185">
    <property type="entry name" value="EmrE-like"/>
</dbReference>
<dbReference type="Proteomes" id="UP000428333">
    <property type="component" value="Linkage Group LG10"/>
</dbReference>
<feature type="transmembrane region" description="Helical" evidence="6">
    <location>
        <begin position="58"/>
        <end position="78"/>
    </location>
</feature>
<evidence type="ECO:0000313" key="9">
    <source>
        <dbReference type="Proteomes" id="UP000428333"/>
    </source>
</evidence>
<evidence type="ECO:0000313" key="8">
    <source>
        <dbReference type="EMBL" id="KAE9451455.1"/>
    </source>
</evidence>
<keyword evidence="9" id="KW-1185">Reference proteome</keyword>
<accession>A0A6A4L158</accession>
<dbReference type="Pfam" id="PF00892">
    <property type="entry name" value="EamA"/>
    <property type="match status" value="1"/>
</dbReference>